<reference evidence="2" key="1">
    <citation type="submission" date="2021-08" db="EMBL/GenBank/DDBJ databases">
        <authorList>
            <person name="Zhang H."/>
            <person name="Xu M."/>
            <person name="Yu Z."/>
            <person name="Yang L."/>
            <person name="Cai Y."/>
        </authorList>
    </citation>
    <scope>NUCLEOTIDE SEQUENCE</scope>
    <source>
        <strain evidence="2">CHL1</strain>
    </source>
</reference>
<gene>
    <name evidence="2" type="ORF">K6K41_06405</name>
</gene>
<evidence type="ECO:0000313" key="2">
    <source>
        <dbReference type="EMBL" id="QZO01174.1"/>
    </source>
</evidence>
<keyword evidence="3" id="KW-1185">Reference proteome</keyword>
<dbReference type="EMBL" id="CP081869">
    <property type="protein sequence ID" value="QZO01174.1"/>
    <property type="molecule type" value="Genomic_DNA"/>
</dbReference>
<feature type="domain" description="NAD-dependent epimerase/dehydratase" evidence="1">
    <location>
        <begin position="4"/>
        <end position="38"/>
    </location>
</feature>
<dbReference type="Proteomes" id="UP000825701">
    <property type="component" value="Chromosome"/>
</dbReference>
<dbReference type="RefSeq" id="WP_261404413.1">
    <property type="nucleotide sequence ID" value="NZ_CP081869.1"/>
</dbReference>
<name>A0A9E6UP97_9HYPH</name>
<dbReference type="InterPro" id="IPR001509">
    <property type="entry name" value="Epimerase_deHydtase"/>
</dbReference>
<accession>A0A9E6UP97</accession>
<evidence type="ECO:0000313" key="3">
    <source>
        <dbReference type="Proteomes" id="UP000825701"/>
    </source>
</evidence>
<sequence>MKATVFGASGFVGRHLVATLRRDGHEVYVPGRDETLACDRPLGHAFYCIGLTADFRTRPFDTARAHVSIATELLDRADFESFLYLSSTRVYAKARSADEEADLVVNPNDPSDQYNLSKLDGEAVCFRSGRSAVRVARLSNVVGYDPDSPTFLSDLMREASTGRITLQSDPSSSKDYILIDDVCELLAKIGFGGKRALYNVASGVDITNGALVDRLCELTGATCDVKPGAPILRFPKIAVDRIKSEFDFNPRDVMNYLPNLLESVELR</sequence>
<dbReference type="Gene3D" id="3.40.50.720">
    <property type="entry name" value="NAD(P)-binding Rossmann-like Domain"/>
    <property type="match status" value="2"/>
</dbReference>
<dbReference type="CDD" id="cd08946">
    <property type="entry name" value="SDR_e"/>
    <property type="match status" value="1"/>
</dbReference>
<dbReference type="AlphaFoldDB" id="A0A9E6UP97"/>
<protein>
    <submittedName>
        <fullName evidence="2">SDR family oxidoreductase</fullName>
    </submittedName>
</protein>
<organism evidence="2 3">
    <name type="scientific">Chenggangzhangella methanolivorans</name>
    <dbReference type="NCBI Taxonomy" id="1437009"/>
    <lineage>
        <taxon>Bacteria</taxon>
        <taxon>Pseudomonadati</taxon>
        <taxon>Pseudomonadota</taxon>
        <taxon>Alphaproteobacteria</taxon>
        <taxon>Hyphomicrobiales</taxon>
        <taxon>Methylopilaceae</taxon>
        <taxon>Chenggangzhangella</taxon>
    </lineage>
</organism>
<proteinExistence type="predicted"/>
<dbReference type="Pfam" id="PF01370">
    <property type="entry name" value="Epimerase"/>
    <property type="match status" value="2"/>
</dbReference>
<dbReference type="InterPro" id="IPR036291">
    <property type="entry name" value="NAD(P)-bd_dom_sf"/>
</dbReference>
<feature type="domain" description="NAD-dependent epimerase/dehydratase" evidence="1">
    <location>
        <begin position="55"/>
        <end position="188"/>
    </location>
</feature>
<evidence type="ECO:0000259" key="1">
    <source>
        <dbReference type="Pfam" id="PF01370"/>
    </source>
</evidence>
<dbReference type="InterPro" id="IPR050177">
    <property type="entry name" value="Lipid_A_modif_metabolic_enz"/>
</dbReference>
<dbReference type="SUPFAM" id="SSF51735">
    <property type="entry name" value="NAD(P)-binding Rossmann-fold domains"/>
    <property type="match status" value="1"/>
</dbReference>
<dbReference type="PANTHER" id="PTHR43245">
    <property type="entry name" value="BIFUNCTIONAL POLYMYXIN RESISTANCE PROTEIN ARNA"/>
    <property type="match status" value="1"/>
</dbReference>
<dbReference type="KEGG" id="cmet:K6K41_06405"/>